<dbReference type="Proteomes" id="UP000754644">
    <property type="component" value="Unassembled WGS sequence"/>
</dbReference>
<gene>
    <name evidence="1" type="ORF">HQ497_10375</name>
</gene>
<dbReference type="Gene3D" id="2.60.120.620">
    <property type="entry name" value="q2cbj1_9rhob like domain"/>
    <property type="match status" value="1"/>
</dbReference>
<dbReference type="InterPro" id="IPR008775">
    <property type="entry name" value="Phytyl_CoA_dOase-like"/>
</dbReference>
<organism evidence="1 2">
    <name type="scientific">SAR86 cluster bacterium</name>
    <dbReference type="NCBI Taxonomy" id="2030880"/>
    <lineage>
        <taxon>Bacteria</taxon>
        <taxon>Pseudomonadati</taxon>
        <taxon>Pseudomonadota</taxon>
        <taxon>Gammaproteobacteria</taxon>
        <taxon>SAR86 cluster</taxon>
    </lineage>
</organism>
<accession>A0A973A9G5</accession>
<name>A0A973A9G5_9GAMM</name>
<dbReference type="AlphaFoldDB" id="A0A973A9G5"/>
<dbReference type="EMBL" id="JABMOJ010000389">
    <property type="protein sequence ID" value="NQV65758.1"/>
    <property type="molecule type" value="Genomic_DNA"/>
</dbReference>
<protein>
    <submittedName>
        <fullName evidence="1">Phytanoyl-CoA dioxygenase family protein</fullName>
    </submittedName>
</protein>
<keyword evidence="1" id="KW-0223">Dioxygenase</keyword>
<dbReference type="GO" id="GO:0016706">
    <property type="term" value="F:2-oxoglutarate-dependent dioxygenase activity"/>
    <property type="evidence" value="ECO:0007669"/>
    <property type="project" value="UniProtKB-ARBA"/>
</dbReference>
<sequence>MPPKTVTAQPVTNDQRLTDAQVQQWRDSGYAFVSGLLPETMVDELAEAAGAHYPAAGSAAAADFTDFGSAGALNFPAKINVFNQVTLHPQLLQAVSDLLGVAVDTLRLSQSDLWPKYGRDANQPAPPGLQDNADQRIHVDYPNHSLVHPPPWQRPEAVEMILYLSDAEDELGGTAVVPRTGANDPAYRWPIIDSPGIGDLRYINNREAAETYFASQRPASAGFRQLLYEREVRTLYRRGDLLLYRHDTWHRGTPLAPGARRLAHNLTYRKAASEWISTLHTGWAWQAYRDDKFLERLIAGATVEQRTVLGFPAPGSDYWCSETLAAVDARYGMFGFDVAPYIAT</sequence>
<keyword evidence="1" id="KW-0560">Oxidoreductase</keyword>
<reference evidence="1" key="1">
    <citation type="submission" date="2020-05" db="EMBL/GenBank/DDBJ databases">
        <title>Sulfur intermediates as new biogeochemical hubs in an aquatic model microbial ecosystem.</title>
        <authorList>
            <person name="Vigneron A."/>
        </authorList>
    </citation>
    <scope>NUCLEOTIDE SEQUENCE</scope>
    <source>
        <strain evidence="1">Bin.250</strain>
    </source>
</reference>
<dbReference type="SUPFAM" id="SSF51197">
    <property type="entry name" value="Clavaminate synthase-like"/>
    <property type="match status" value="1"/>
</dbReference>
<dbReference type="Pfam" id="PF05721">
    <property type="entry name" value="PhyH"/>
    <property type="match status" value="1"/>
</dbReference>
<proteinExistence type="predicted"/>
<comment type="caution">
    <text evidence="1">The sequence shown here is derived from an EMBL/GenBank/DDBJ whole genome shotgun (WGS) entry which is preliminary data.</text>
</comment>
<evidence type="ECO:0000313" key="2">
    <source>
        <dbReference type="Proteomes" id="UP000754644"/>
    </source>
</evidence>
<evidence type="ECO:0000313" key="1">
    <source>
        <dbReference type="EMBL" id="NQV65758.1"/>
    </source>
</evidence>